<name>A0A1J1H9Z1_PLARL</name>
<proteinExistence type="predicted"/>
<keyword evidence="2" id="KW-1185">Reference proteome</keyword>
<evidence type="ECO:0008006" key="3">
    <source>
        <dbReference type="Google" id="ProtNLM"/>
    </source>
</evidence>
<dbReference type="Proteomes" id="UP000220158">
    <property type="component" value="Chromosome 10"/>
</dbReference>
<reference evidence="1 2" key="1">
    <citation type="submission" date="2015-04" db="EMBL/GenBank/DDBJ databases">
        <authorList>
            <consortium name="Pathogen Informatics"/>
        </authorList>
    </citation>
    <scope>NUCLEOTIDE SEQUENCE [LARGE SCALE GENOMIC DNA]</scope>
    <source>
        <strain evidence="1 2">SGS1</strain>
    </source>
</reference>
<dbReference type="OMA" id="EQFLDME"/>
<dbReference type="SUPFAM" id="SSF81383">
    <property type="entry name" value="F-box domain"/>
    <property type="match status" value="1"/>
</dbReference>
<organism evidence="1 2">
    <name type="scientific">Plasmodium relictum</name>
    <dbReference type="NCBI Taxonomy" id="85471"/>
    <lineage>
        <taxon>Eukaryota</taxon>
        <taxon>Sar</taxon>
        <taxon>Alveolata</taxon>
        <taxon>Apicomplexa</taxon>
        <taxon>Aconoidasida</taxon>
        <taxon>Haemosporida</taxon>
        <taxon>Plasmodiidae</taxon>
        <taxon>Plasmodium</taxon>
        <taxon>Plasmodium (Haemamoeba)</taxon>
    </lineage>
</organism>
<evidence type="ECO:0000313" key="2">
    <source>
        <dbReference type="Proteomes" id="UP000220158"/>
    </source>
</evidence>
<protein>
    <recommendedName>
        <fullName evidence="3">F-box domain-containing protein</fullName>
    </recommendedName>
</protein>
<dbReference type="GeneID" id="39736535"/>
<sequence length="387" mass="46521">MNEFSSDIIKEILKFLTYRDVLTNKYLINKEFYYALNYNDLWKCFYKYEYFEDSINRKKNDPFKELFYIRYIEKKKNKYIDLPKSAQEQFLDMEASLLTLKECSLNRFDIYDLYNNNNNNSNNRFNNFNNSLDVFQLNYNTNIQHNNQSLSHTNTLIIPKNIISTTYGVPNSIYINNEINENNLNMKIQLTSEDSQNQDKNIHICSFKQCEFQFIQKKNLYICLLSKNFHVCDEKCDLSIFSDIEWGYLVCPISGKMFDYLSHLKNGITCLRIRNNISSSLKCILSNINENSYHYYSDEEKNEIEEQYDQEIDEYFENSNNFLKRKNKISKIFSISNIKKKNKTHRKTKKKQKSENYASYKNNLFKKILNSYKNKKKDVKKERISKI</sequence>
<dbReference type="OrthoDB" id="3219396at2759"/>
<gene>
    <name evidence="1" type="ORF">PRELSG_1006900</name>
</gene>
<evidence type="ECO:0000313" key="1">
    <source>
        <dbReference type="EMBL" id="CRH00415.1"/>
    </source>
</evidence>
<accession>A0A1J1H9Z1</accession>
<dbReference type="VEuPathDB" id="PlasmoDB:PRELSG_1006900"/>
<dbReference type="RefSeq" id="XP_028533418.1">
    <property type="nucleotide sequence ID" value="XM_028676983.1"/>
</dbReference>
<dbReference type="InterPro" id="IPR036047">
    <property type="entry name" value="F-box-like_dom_sf"/>
</dbReference>
<dbReference type="EMBL" id="LN835305">
    <property type="protein sequence ID" value="CRH00415.1"/>
    <property type="molecule type" value="Genomic_DNA"/>
</dbReference>
<dbReference type="AlphaFoldDB" id="A0A1J1H9Z1"/>
<dbReference type="KEGG" id="prel:PRELSG_1006900"/>